<proteinExistence type="predicted"/>
<dbReference type="EMBL" id="BGZK01000034">
    <property type="protein sequence ID" value="GBP09249.1"/>
    <property type="molecule type" value="Genomic_DNA"/>
</dbReference>
<gene>
    <name evidence="2" type="ORF">EVAR_4102_1</name>
</gene>
<accession>A0A4C1T415</accession>
<organism evidence="2 3">
    <name type="scientific">Eumeta variegata</name>
    <name type="common">Bagworm moth</name>
    <name type="synonym">Eumeta japonica</name>
    <dbReference type="NCBI Taxonomy" id="151549"/>
    <lineage>
        <taxon>Eukaryota</taxon>
        <taxon>Metazoa</taxon>
        <taxon>Ecdysozoa</taxon>
        <taxon>Arthropoda</taxon>
        <taxon>Hexapoda</taxon>
        <taxon>Insecta</taxon>
        <taxon>Pterygota</taxon>
        <taxon>Neoptera</taxon>
        <taxon>Endopterygota</taxon>
        <taxon>Lepidoptera</taxon>
        <taxon>Glossata</taxon>
        <taxon>Ditrysia</taxon>
        <taxon>Tineoidea</taxon>
        <taxon>Psychidae</taxon>
        <taxon>Oiketicinae</taxon>
        <taxon>Eumeta</taxon>
    </lineage>
</organism>
<evidence type="ECO:0000313" key="2">
    <source>
        <dbReference type="EMBL" id="GBP09249.1"/>
    </source>
</evidence>
<name>A0A4C1T415_EUMVA</name>
<protein>
    <submittedName>
        <fullName evidence="2">Uncharacterized protein</fullName>
    </submittedName>
</protein>
<dbReference type="AlphaFoldDB" id="A0A4C1T415"/>
<evidence type="ECO:0000256" key="1">
    <source>
        <dbReference type="SAM" id="MobiDB-lite"/>
    </source>
</evidence>
<evidence type="ECO:0000313" key="3">
    <source>
        <dbReference type="Proteomes" id="UP000299102"/>
    </source>
</evidence>
<sequence>MGPGSESKARPEPKLRTGLGHNTSKGTASEFRASAADNNGESFEVSSLSAFARDVYEAFGLATREIEISNSI</sequence>
<feature type="region of interest" description="Disordered" evidence="1">
    <location>
        <begin position="1"/>
        <end position="28"/>
    </location>
</feature>
<reference evidence="2 3" key="1">
    <citation type="journal article" date="2019" name="Commun. Biol.">
        <title>The bagworm genome reveals a unique fibroin gene that provides high tensile strength.</title>
        <authorList>
            <person name="Kono N."/>
            <person name="Nakamura H."/>
            <person name="Ohtoshi R."/>
            <person name="Tomita M."/>
            <person name="Numata K."/>
            <person name="Arakawa K."/>
        </authorList>
    </citation>
    <scope>NUCLEOTIDE SEQUENCE [LARGE SCALE GENOMIC DNA]</scope>
</reference>
<comment type="caution">
    <text evidence="2">The sequence shown here is derived from an EMBL/GenBank/DDBJ whole genome shotgun (WGS) entry which is preliminary data.</text>
</comment>
<keyword evidence="3" id="KW-1185">Reference proteome</keyword>
<dbReference type="Proteomes" id="UP000299102">
    <property type="component" value="Unassembled WGS sequence"/>
</dbReference>